<dbReference type="InterPro" id="IPR020925">
    <property type="entry name" value="Ribosomal_eL15_CS"/>
</dbReference>
<keyword evidence="2 4" id="KW-0689">Ribosomal protein</keyword>
<dbReference type="SUPFAM" id="SSF54189">
    <property type="entry name" value="Ribosomal proteins S24e, L23 and L15e"/>
    <property type="match status" value="1"/>
</dbReference>
<gene>
    <name evidence="6" type="ORF">AZE42_01260</name>
</gene>
<evidence type="ECO:0000313" key="7">
    <source>
        <dbReference type="Proteomes" id="UP000183567"/>
    </source>
</evidence>
<dbReference type="GO" id="GO:0003735">
    <property type="term" value="F:structural constituent of ribosome"/>
    <property type="evidence" value="ECO:0007669"/>
    <property type="project" value="InterPro"/>
</dbReference>
<dbReference type="PANTHER" id="PTHR11847">
    <property type="entry name" value="RIBOSOMAL PROTEIN L15"/>
    <property type="match status" value="1"/>
</dbReference>
<dbReference type="FunFam" id="3.40.1120.10:FF:000001">
    <property type="entry name" value="Ribosomal protein L15"/>
    <property type="match status" value="1"/>
</dbReference>
<feature type="region of interest" description="Disordered" evidence="5">
    <location>
        <begin position="168"/>
        <end position="188"/>
    </location>
</feature>
<dbReference type="CDD" id="cd02181">
    <property type="entry name" value="GH16_fungal_Lam16A_glucanase"/>
    <property type="match status" value="1"/>
</dbReference>
<dbReference type="OrthoDB" id="192832at2759"/>
<dbReference type="GO" id="GO:0022625">
    <property type="term" value="C:cytosolic large ribosomal subunit"/>
    <property type="evidence" value="ECO:0007669"/>
    <property type="project" value="TreeGrafter"/>
</dbReference>
<dbReference type="SUPFAM" id="SSF49899">
    <property type="entry name" value="Concanavalin A-like lectins/glucanases"/>
    <property type="match status" value="1"/>
</dbReference>
<dbReference type="InterPro" id="IPR000439">
    <property type="entry name" value="Ribosomal_eL15"/>
</dbReference>
<dbReference type="SMART" id="SM01384">
    <property type="entry name" value="Ribosomal_L15e"/>
    <property type="match status" value="1"/>
</dbReference>
<evidence type="ECO:0000313" key="6">
    <source>
        <dbReference type="EMBL" id="OJA18715.1"/>
    </source>
</evidence>
<dbReference type="EMBL" id="LVVM01001351">
    <property type="protein sequence ID" value="OJA18715.1"/>
    <property type="molecule type" value="Genomic_DNA"/>
</dbReference>
<keyword evidence="7" id="KW-1185">Reference proteome</keyword>
<accession>A0A1J8QFI5</accession>
<dbReference type="InterPro" id="IPR024794">
    <property type="entry name" value="Rbsml_eL15_core_dom_sf"/>
</dbReference>
<evidence type="ECO:0000256" key="4">
    <source>
        <dbReference type="RuleBase" id="RU000663"/>
    </source>
</evidence>
<evidence type="ECO:0000256" key="1">
    <source>
        <dbReference type="ARBA" id="ARBA00006857"/>
    </source>
</evidence>
<comment type="similarity">
    <text evidence="1 4">Belongs to the eukaryotic ribosomal protein eL15 family.</text>
</comment>
<organism evidence="6 7">
    <name type="scientific">Rhizopogon vesiculosus</name>
    <dbReference type="NCBI Taxonomy" id="180088"/>
    <lineage>
        <taxon>Eukaryota</taxon>
        <taxon>Fungi</taxon>
        <taxon>Dikarya</taxon>
        <taxon>Basidiomycota</taxon>
        <taxon>Agaricomycotina</taxon>
        <taxon>Agaricomycetes</taxon>
        <taxon>Agaricomycetidae</taxon>
        <taxon>Boletales</taxon>
        <taxon>Suillineae</taxon>
        <taxon>Rhizopogonaceae</taxon>
        <taxon>Rhizopogon</taxon>
    </lineage>
</organism>
<dbReference type="Proteomes" id="UP000183567">
    <property type="component" value="Unassembled WGS sequence"/>
</dbReference>
<dbReference type="Pfam" id="PF00827">
    <property type="entry name" value="Ribosomal_L15e"/>
    <property type="match status" value="1"/>
</dbReference>
<sequence length="512" mass="57778">MGAYKYISELYRKKQSDVLRFLLRVRCWEYRQLNVIHRASRPSRPDKARRLGYKAKQGYVIYRIRVRRGNRKKPVPKGATYGKPVRQGVNHLKPQRGLRSTAEERVGRRCGNLRVLNSYWVNQDGVYKYYEVILVDPNHKAIRRDARINWIAKPVHKRREARGLTSVGKQNRGLGKGHRHNHAPARSTWKKHNTLSLRRYRFLDQQAAFNQSLAYVTTDNKVIMKGDDTNWLPSGTNRSSVRISSQAEYNMGLFILDLDMAPTLGSGEWPWTGEIDIIEGVHNNQNNQVTWHTAPGCNLTQTTNFTGTIVQTNGVDNLQCNAFIDDNAGCGVTEWSRASYGPYFDGQGGGVFVMKWDEDGITVWSFYRAAVPQDIVQGEPDPSNWGEPVAALSNQSCNITQYFANHSIVFGEDFETFRSSLLITNADITFCGDWAGNSYATSGCPGTCEATLMDPSNFVNASWIINSLQVYKPVLLSGSASSAAQMNPIMSLKMTGWMFSVVAFLHLVHFSL</sequence>
<feature type="compositionally biased region" description="Basic residues" evidence="5">
    <location>
        <begin position="175"/>
        <end position="188"/>
    </location>
</feature>
<comment type="caution">
    <text evidence="6">The sequence shown here is derived from an EMBL/GenBank/DDBJ whole genome shotgun (WGS) entry which is preliminary data.</text>
</comment>
<dbReference type="InterPro" id="IPR012678">
    <property type="entry name" value="Ribosomal_uL23/eL15/eS24_sf"/>
</dbReference>
<dbReference type="Gene3D" id="3.40.1120.10">
    <property type="entry name" value="Ribosomal protein l15e"/>
    <property type="match status" value="1"/>
</dbReference>
<evidence type="ECO:0000256" key="3">
    <source>
        <dbReference type="ARBA" id="ARBA00023274"/>
    </source>
</evidence>
<dbReference type="PANTHER" id="PTHR11847:SF4">
    <property type="entry name" value="LARGE RIBOSOMAL SUBUNIT PROTEIN EL15"/>
    <property type="match status" value="1"/>
</dbReference>
<evidence type="ECO:0000256" key="5">
    <source>
        <dbReference type="SAM" id="MobiDB-lite"/>
    </source>
</evidence>
<reference evidence="6 7" key="1">
    <citation type="submission" date="2016-03" db="EMBL/GenBank/DDBJ databases">
        <title>Comparative genomics of the ectomycorrhizal sister species Rhizopogon vinicolor and Rhizopogon vesiculosus (Basidiomycota: Boletales) reveals a divergence of the mating type B locus.</title>
        <authorList>
            <person name="Mujic A.B."/>
            <person name="Kuo A."/>
            <person name="Tritt A."/>
            <person name="Lipzen A."/>
            <person name="Chen C."/>
            <person name="Johnson J."/>
            <person name="Sharma A."/>
            <person name="Barry K."/>
            <person name="Grigoriev I.V."/>
            <person name="Spatafora J.W."/>
        </authorList>
    </citation>
    <scope>NUCLEOTIDE SEQUENCE [LARGE SCALE GENOMIC DNA]</scope>
    <source>
        <strain evidence="6 7">AM-OR11-056</strain>
    </source>
</reference>
<dbReference type="NCBIfam" id="NF003269">
    <property type="entry name" value="PRK04243.1"/>
    <property type="match status" value="1"/>
</dbReference>
<protein>
    <recommendedName>
        <fullName evidence="4">Ribosomal protein L15</fullName>
    </recommendedName>
</protein>
<dbReference type="Gene3D" id="2.60.120.200">
    <property type="match status" value="1"/>
</dbReference>
<keyword evidence="3 4" id="KW-0687">Ribonucleoprotein</keyword>
<name>A0A1J8QFI5_9AGAM</name>
<dbReference type="PROSITE" id="PS01194">
    <property type="entry name" value="RIBOSOMAL_L15E"/>
    <property type="match status" value="1"/>
</dbReference>
<dbReference type="GO" id="GO:0003723">
    <property type="term" value="F:RNA binding"/>
    <property type="evidence" value="ECO:0007669"/>
    <property type="project" value="TreeGrafter"/>
</dbReference>
<dbReference type="GO" id="GO:0002181">
    <property type="term" value="P:cytoplasmic translation"/>
    <property type="evidence" value="ECO:0007669"/>
    <property type="project" value="TreeGrafter"/>
</dbReference>
<dbReference type="STRING" id="180088.A0A1J8QFI5"/>
<proteinExistence type="inferred from homology"/>
<dbReference type="Pfam" id="PF26113">
    <property type="entry name" value="GH16_XgeA"/>
    <property type="match status" value="1"/>
</dbReference>
<dbReference type="AlphaFoldDB" id="A0A1J8QFI5"/>
<dbReference type="InterPro" id="IPR013320">
    <property type="entry name" value="ConA-like_dom_sf"/>
</dbReference>
<evidence type="ECO:0000256" key="2">
    <source>
        <dbReference type="ARBA" id="ARBA00022980"/>
    </source>
</evidence>